<evidence type="ECO:0008006" key="5">
    <source>
        <dbReference type="Google" id="ProtNLM"/>
    </source>
</evidence>
<name>K5VRA8_PHACS</name>
<reference evidence="3 4" key="1">
    <citation type="journal article" date="2012" name="BMC Genomics">
        <title>Comparative genomics of the white-rot fungi, Phanerochaete carnosa and P. chrysosporium, to elucidate the genetic basis of the distinct wood types they colonize.</title>
        <authorList>
            <person name="Suzuki H."/>
            <person name="MacDonald J."/>
            <person name="Syed K."/>
            <person name="Salamov A."/>
            <person name="Hori C."/>
            <person name="Aerts A."/>
            <person name="Henrissat B."/>
            <person name="Wiebenga A."/>
            <person name="vanKuyk P.A."/>
            <person name="Barry K."/>
            <person name="Lindquist E."/>
            <person name="LaButti K."/>
            <person name="Lapidus A."/>
            <person name="Lucas S."/>
            <person name="Coutinho P."/>
            <person name="Gong Y."/>
            <person name="Samejima M."/>
            <person name="Mahadevan R."/>
            <person name="Abou-Zaid M."/>
            <person name="de Vries R.P."/>
            <person name="Igarashi K."/>
            <person name="Yadav J.S."/>
            <person name="Grigoriev I.V."/>
            <person name="Master E.R."/>
        </authorList>
    </citation>
    <scope>NUCLEOTIDE SEQUENCE [LARGE SCALE GENOMIC DNA]</scope>
    <source>
        <strain evidence="3 4">HHB-10118-sp</strain>
    </source>
</reference>
<dbReference type="GO" id="GO:0004824">
    <property type="term" value="F:lysine-tRNA ligase activity"/>
    <property type="evidence" value="ECO:0007669"/>
    <property type="project" value="TreeGrafter"/>
</dbReference>
<dbReference type="Proteomes" id="UP000008370">
    <property type="component" value="Unassembled WGS sequence"/>
</dbReference>
<dbReference type="STRING" id="650164.K5VRA8"/>
<dbReference type="RefSeq" id="XP_007402176.1">
    <property type="nucleotide sequence ID" value="XM_007402114.1"/>
</dbReference>
<dbReference type="GO" id="GO:0006430">
    <property type="term" value="P:lysyl-tRNA aminoacylation"/>
    <property type="evidence" value="ECO:0007669"/>
    <property type="project" value="TreeGrafter"/>
</dbReference>
<dbReference type="HOGENOM" id="CLU_1540599_0_0_1"/>
<keyword evidence="1" id="KW-0547">Nucleotide-binding</keyword>
<evidence type="ECO:0000313" key="4">
    <source>
        <dbReference type="Proteomes" id="UP000008370"/>
    </source>
</evidence>
<keyword evidence="4" id="KW-1185">Reference proteome</keyword>
<dbReference type="GO" id="GO:0005829">
    <property type="term" value="C:cytosol"/>
    <property type="evidence" value="ECO:0007669"/>
    <property type="project" value="TreeGrafter"/>
</dbReference>
<sequence length="174" mass="18634">MADSAFAADKGLSMLSLRSSGGCVASPPAIFAHLHGEGEKVQITAARQSQRASSRDMSTSATVTSSVTSEPQNAPWKASSRSSLHQMSSGYFGLRGQESCYPNSYLDLILNEGTRRVFIAHSRTVSYVCRFFGSLGFLQVETPRMGTIDCQSVRHAPQTTSNSICTFGAPPSCI</sequence>
<dbReference type="SUPFAM" id="SSF55681">
    <property type="entry name" value="Class II aaRS and biotin synthetases"/>
    <property type="match status" value="1"/>
</dbReference>
<dbReference type="InParanoid" id="K5VRA8"/>
<accession>K5VRA8</accession>
<gene>
    <name evidence="3" type="ORF">PHACADRAFT_201833</name>
</gene>
<organism evidence="3 4">
    <name type="scientific">Phanerochaete carnosa (strain HHB-10118-sp)</name>
    <name type="common">White-rot fungus</name>
    <name type="synonym">Peniophora carnosa</name>
    <dbReference type="NCBI Taxonomy" id="650164"/>
    <lineage>
        <taxon>Eukaryota</taxon>
        <taxon>Fungi</taxon>
        <taxon>Dikarya</taxon>
        <taxon>Basidiomycota</taxon>
        <taxon>Agaricomycotina</taxon>
        <taxon>Agaricomycetes</taxon>
        <taxon>Polyporales</taxon>
        <taxon>Phanerochaetaceae</taxon>
        <taxon>Phanerochaete</taxon>
    </lineage>
</organism>
<evidence type="ECO:0000313" key="3">
    <source>
        <dbReference type="EMBL" id="EKM49270.1"/>
    </source>
</evidence>
<dbReference type="EMBL" id="JH930494">
    <property type="protein sequence ID" value="EKM49270.1"/>
    <property type="molecule type" value="Genomic_DNA"/>
</dbReference>
<proteinExistence type="predicted"/>
<dbReference type="Gene3D" id="3.30.930.10">
    <property type="entry name" value="Bira Bifunctional Protein, Domain 2"/>
    <property type="match status" value="1"/>
</dbReference>
<feature type="region of interest" description="Disordered" evidence="2">
    <location>
        <begin position="47"/>
        <end position="80"/>
    </location>
</feature>
<dbReference type="KEGG" id="pco:PHACADRAFT_201833"/>
<evidence type="ECO:0000256" key="1">
    <source>
        <dbReference type="ARBA" id="ARBA00022741"/>
    </source>
</evidence>
<protein>
    <recommendedName>
        <fullName evidence="5">Aminoacyl-tRNA synthetase class II (D/K/N) domain-containing protein</fullName>
    </recommendedName>
</protein>
<evidence type="ECO:0000256" key="2">
    <source>
        <dbReference type="SAM" id="MobiDB-lite"/>
    </source>
</evidence>
<feature type="compositionally biased region" description="Low complexity" evidence="2">
    <location>
        <begin position="58"/>
        <end position="69"/>
    </location>
</feature>
<dbReference type="GeneID" id="18911723"/>
<dbReference type="InterPro" id="IPR045864">
    <property type="entry name" value="aa-tRNA-synth_II/BPL/LPL"/>
</dbReference>
<dbReference type="AlphaFoldDB" id="K5VRA8"/>
<dbReference type="PANTHER" id="PTHR42918:SF9">
    <property type="entry name" value="LYSINE--TRNA LIGASE"/>
    <property type="match status" value="1"/>
</dbReference>
<dbReference type="GO" id="GO:0000049">
    <property type="term" value="F:tRNA binding"/>
    <property type="evidence" value="ECO:0007669"/>
    <property type="project" value="TreeGrafter"/>
</dbReference>
<dbReference type="PANTHER" id="PTHR42918">
    <property type="entry name" value="LYSYL-TRNA SYNTHETASE"/>
    <property type="match status" value="1"/>
</dbReference>
<feature type="compositionally biased region" description="Polar residues" evidence="2">
    <location>
        <begin position="47"/>
        <end position="57"/>
    </location>
</feature>